<dbReference type="Proteomes" id="UP000070188">
    <property type="component" value="Unassembled WGS sequence"/>
</dbReference>
<evidence type="ECO:0000313" key="3">
    <source>
        <dbReference type="Proteomes" id="UP000070188"/>
    </source>
</evidence>
<accession>A0A132MNH2</accession>
<keyword evidence="3" id="KW-1185">Reference proteome</keyword>
<proteinExistence type="predicted"/>
<organism evidence="2 3">
    <name type="scientific">Carbonactinospora thermoautotrophica</name>
    <dbReference type="NCBI Taxonomy" id="1469144"/>
    <lineage>
        <taxon>Bacteria</taxon>
        <taxon>Bacillati</taxon>
        <taxon>Actinomycetota</taxon>
        <taxon>Actinomycetes</taxon>
        <taxon>Kitasatosporales</taxon>
        <taxon>Carbonactinosporaceae</taxon>
        <taxon>Carbonactinospora</taxon>
    </lineage>
</organism>
<name>A0A132MNH2_9ACTN</name>
<reference evidence="3" key="1">
    <citation type="submission" date="2015-04" db="EMBL/GenBank/DDBJ databases">
        <title>Physiological reanalysis, assessment of diazotrophy, and genome sequences of multiple isolates of Streptomyces thermoautotrophicus.</title>
        <authorList>
            <person name="MacKellar D.C."/>
            <person name="Lieber L."/>
            <person name="Norman J."/>
            <person name="Bolger A."/>
            <person name="Tobin C."/>
            <person name="Murray J.W."/>
            <person name="Chang R."/>
            <person name="Ford T."/>
            <person name="Nguyen P.Q."/>
            <person name="Woodward J."/>
            <person name="Permingeat H."/>
            <person name="Joshi N.S."/>
            <person name="Silver P.A."/>
            <person name="Usadel B."/>
            <person name="Rutherford A.W."/>
            <person name="Friesen M."/>
            <person name="Prell J."/>
        </authorList>
    </citation>
    <scope>NUCLEOTIDE SEQUENCE [LARGE SCALE GENOMIC DNA]</scope>
    <source>
        <strain evidence="3">H1</strain>
    </source>
</reference>
<dbReference type="EMBL" id="LAXD01000001">
    <property type="protein sequence ID" value="KWW99406.1"/>
    <property type="molecule type" value="Genomic_DNA"/>
</dbReference>
<dbReference type="AlphaFoldDB" id="A0A132MNH2"/>
<evidence type="ECO:0000313" key="2">
    <source>
        <dbReference type="EMBL" id="KWW99406.1"/>
    </source>
</evidence>
<protein>
    <submittedName>
        <fullName evidence="2">Uncharacterized protein</fullName>
    </submittedName>
</protein>
<feature type="region of interest" description="Disordered" evidence="1">
    <location>
        <begin position="45"/>
        <end position="76"/>
    </location>
</feature>
<feature type="compositionally biased region" description="Basic and acidic residues" evidence="1">
    <location>
        <begin position="59"/>
        <end position="69"/>
    </location>
</feature>
<comment type="caution">
    <text evidence="2">The sequence shown here is derived from an EMBL/GenBank/DDBJ whole genome shotgun (WGS) entry which is preliminary data.</text>
</comment>
<dbReference type="STRING" id="1469144.LI90_1041"/>
<dbReference type="PATRIC" id="fig|1469144.10.peg.1160"/>
<sequence>MGRHWPGFVHVPVSPLPAEVVSPVAIRGILPFGRTRCAAPLCKNRITGDPRNHPYPPRKPRDPRLEVRMEPTTSDY</sequence>
<gene>
    <name evidence="2" type="ORF">LI90_1041</name>
</gene>
<evidence type="ECO:0000256" key="1">
    <source>
        <dbReference type="SAM" id="MobiDB-lite"/>
    </source>
</evidence>